<comment type="caution">
    <text evidence="2">The sequence shown here is derived from an EMBL/GenBank/DDBJ whole genome shotgun (WGS) entry which is preliminary data.</text>
</comment>
<dbReference type="GO" id="GO:0016874">
    <property type="term" value="F:ligase activity"/>
    <property type="evidence" value="ECO:0007669"/>
    <property type="project" value="UniProtKB-KW"/>
</dbReference>
<reference evidence="3" key="1">
    <citation type="journal article" date="2019" name="Int. J. Syst. Evol. Microbiol.">
        <title>The Global Catalogue of Microorganisms (GCM) 10K type strain sequencing project: providing services to taxonomists for standard genome sequencing and annotation.</title>
        <authorList>
            <consortium name="The Broad Institute Genomics Platform"/>
            <consortium name="The Broad Institute Genome Sequencing Center for Infectious Disease"/>
            <person name="Wu L."/>
            <person name="Ma J."/>
        </authorList>
    </citation>
    <scope>NUCLEOTIDE SEQUENCE [LARGE SCALE GENOMIC DNA]</scope>
    <source>
        <strain evidence="3">CGMCC 1.19062</strain>
    </source>
</reference>
<dbReference type="Gene3D" id="3.60.21.10">
    <property type="match status" value="1"/>
</dbReference>
<evidence type="ECO:0000313" key="3">
    <source>
        <dbReference type="Proteomes" id="UP001597295"/>
    </source>
</evidence>
<name>A0ABW5DST1_9PROT</name>
<dbReference type="SUPFAM" id="SSF56300">
    <property type="entry name" value="Metallo-dependent phosphatases"/>
    <property type="match status" value="1"/>
</dbReference>
<dbReference type="Proteomes" id="UP001597295">
    <property type="component" value="Unassembled WGS sequence"/>
</dbReference>
<dbReference type="InterPro" id="IPR004843">
    <property type="entry name" value="Calcineurin-like_PHP"/>
</dbReference>
<keyword evidence="2" id="KW-0378">Hydrolase</keyword>
<dbReference type="PIRSF" id="PIRSF000887">
    <property type="entry name" value="Pesterase_MJ0037"/>
    <property type="match status" value="1"/>
</dbReference>
<gene>
    <name evidence="2" type="primary">pdeM</name>
    <name evidence="2" type="ORF">ACFSM5_13830</name>
</gene>
<dbReference type="InterPro" id="IPR029052">
    <property type="entry name" value="Metallo-depent_PP-like"/>
</dbReference>
<dbReference type="RefSeq" id="WP_379877019.1">
    <property type="nucleotide sequence ID" value="NZ_JBHUIP010000012.1"/>
</dbReference>
<sequence length="224" mass="23994">MSCDFTLNGARLTALSEGGLWWAERRLLVVSDLHLEKATSLAARGAGLLPPYDSAETLNRLTRLAASLQPEAIIALGDSFHDNDGPNRLPESERAALTRLTAAHRWTWIIGNHDPAPDPTLGGEVLEEVILGPLCFRHEAVSGARGEVSGHFHPKAAVLVRGRRISGRCFIENGSRAILPAFGAYTGGLSVLDPAIGAHFGGRFNVHLIGKTRVVTIDKATLIS</sequence>
<dbReference type="EC" id="3.1.-.-" evidence="2"/>
<keyword evidence="2" id="KW-0255">Endonuclease</keyword>
<dbReference type="NCBIfam" id="TIGR04123">
    <property type="entry name" value="P_estr_lig_assc"/>
    <property type="match status" value="1"/>
</dbReference>
<dbReference type="GO" id="GO:0016787">
    <property type="term" value="F:hydrolase activity"/>
    <property type="evidence" value="ECO:0007669"/>
    <property type="project" value="UniProtKB-KW"/>
</dbReference>
<keyword evidence="2" id="KW-0436">Ligase</keyword>
<dbReference type="EMBL" id="JBHUIP010000012">
    <property type="protein sequence ID" value="MFD2263977.1"/>
    <property type="molecule type" value="Genomic_DNA"/>
</dbReference>
<dbReference type="PANTHER" id="PTHR39323">
    <property type="entry name" value="BLR1149 PROTEIN"/>
    <property type="match status" value="1"/>
</dbReference>
<feature type="domain" description="Calcineurin-like phosphoesterase" evidence="1">
    <location>
        <begin position="26"/>
        <end position="123"/>
    </location>
</feature>
<dbReference type="GO" id="GO:0004519">
    <property type="term" value="F:endonuclease activity"/>
    <property type="evidence" value="ECO:0007669"/>
    <property type="project" value="UniProtKB-KW"/>
</dbReference>
<evidence type="ECO:0000313" key="2">
    <source>
        <dbReference type="EMBL" id="MFD2263977.1"/>
    </source>
</evidence>
<evidence type="ECO:0000259" key="1">
    <source>
        <dbReference type="Pfam" id="PF00149"/>
    </source>
</evidence>
<keyword evidence="3" id="KW-1185">Reference proteome</keyword>
<dbReference type="InterPro" id="IPR026336">
    <property type="entry name" value="PdeM-like"/>
</dbReference>
<protein>
    <submittedName>
        <fullName evidence="2">Ligase-associated DNA damage response endonuclease PdeM</fullName>
        <ecNumber evidence="2">3.1.-.-</ecNumber>
    </submittedName>
</protein>
<keyword evidence="2" id="KW-0540">Nuclease</keyword>
<organism evidence="2 3">
    <name type="scientific">Lacibacterium aquatile</name>
    <dbReference type="NCBI Taxonomy" id="1168082"/>
    <lineage>
        <taxon>Bacteria</taxon>
        <taxon>Pseudomonadati</taxon>
        <taxon>Pseudomonadota</taxon>
        <taxon>Alphaproteobacteria</taxon>
        <taxon>Rhodospirillales</taxon>
        <taxon>Rhodospirillaceae</taxon>
    </lineage>
</organism>
<accession>A0ABW5DST1</accession>
<dbReference type="PANTHER" id="PTHR39323:SF1">
    <property type="entry name" value="BLR1149 PROTEIN"/>
    <property type="match status" value="1"/>
</dbReference>
<proteinExistence type="predicted"/>
<dbReference type="Pfam" id="PF00149">
    <property type="entry name" value="Metallophos"/>
    <property type="match status" value="1"/>
</dbReference>
<dbReference type="InterPro" id="IPR024173">
    <property type="entry name" value="Pesterase_MJ0037-like"/>
</dbReference>